<protein>
    <submittedName>
        <fullName evidence="1">Uncharacterized protein</fullName>
    </submittedName>
</protein>
<dbReference type="Proteomes" id="UP000011866">
    <property type="component" value="Chromosome"/>
</dbReference>
<dbReference type="HOGENOM" id="CLU_3277919_0_0_6"/>
<proteinExistence type="predicted"/>
<evidence type="ECO:0000313" key="2">
    <source>
        <dbReference type="Proteomes" id="UP000011866"/>
    </source>
</evidence>
<dbReference type="AlphaFoldDB" id="M5DMJ0"/>
<sequence length="41" mass="4637">MTSNRCESSILEQSKPILLIMVQFDPNAYELTTKPPTNPKT</sequence>
<keyword evidence="2" id="KW-1185">Reference proteome</keyword>
<evidence type="ECO:0000313" key="1">
    <source>
        <dbReference type="EMBL" id="CCU70588.1"/>
    </source>
</evidence>
<reference evidence="1 2" key="1">
    <citation type="journal article" date="2013" name="Genome Announc.">
        <title>Genome Sequence of Thalassolituus oleivorans MIL-1 (DSM 14913T).</title>
        <authorList>
            <person name="Golyshin P.N."/>
            <person name="Werner J."/>
            <person name="Chernikova T.N."/>
            <person name="Tran H."/>
            <person name="Ferrer M."/>
            <person name="Yakimov M.M."/>
            <person name="Teeling H."/>
            <person name="Golyshina O.V."/>
        </authorList>
    </citation>
    <scope>NUCLEOTIDE SEQUENCE [LARGE SCALE GENOMIC DNA]</scope>
    <source>
        <strain evidence="1 2">MIL-1</strain>
    </source>
</reference>
<accession>M5DMJ0</accession>
<organism evidence="1 2">
    <name type="scientific">Thalassolituus oleivorans MIL-1</name>
    <dbReference type="NCBI Taxonomy" id="1298593"/>
    <lineage>
        <taxon>Bacteria</taxon>
        <taxon>Pseudomonadati</taxon>
        <taxon>Pseudomonadota</taxon>
        <taxon>Gammaproteobacteria</taxon>
        <taxon>Oceanospirillales</taxon>
        <taxon>Oceanospirillaceae</taxon>
        <taxon>Thalassolituus</taxon>
    </lineage>
</organism>
<gene>
    <name evidence="1" type="ORF">TOL_0139</name>
</gene>
<name>M5DMJ0_9GAMM</name>
<dbReference type="EMBL" id="HF680312">
    <property type="protein sequence ID" value="CCU70588.1"/>
    <property type="molecule type" value="Genomic_DNA"/>
</dbReference>
<dbReference type="KEGG" id="tol:TOL_0139"/>